<keyword evidence="3" id="KW-1185">Reference proteome</keyword>
<keyword evidence="1" id="KW-0472">Membrane</keyword>
<feature type="transmembrane region" description="Helical" evidence="1">
    <location>
        <begin position="38"/>
        <end position="57"/>
    </location>
</feature>
<keyword evidence="1" id="KW-1133">Transmembrane helix</keyword>
<dbReference type="AlphaFoldDB" id="A0A2T0VAE1"/>
<evidence type="ECO:0000313" key="3">
    <source>
        <dbReference type="Proteomes" id="UP000237983"/>
    </source>
</evidence>
<protein>
    <submittedName>
        <fullName evidence="2">Uncharacterized protein</fullName>
    </submittedName>
</protein>
<comment type="caution">
    <text evidence="2">The sequence shown here is derived from an EMBL/GenBank/DDBJ whole genome shotgun (WGS) entry which is preliminary data.</text>
</comment>
<accession>A0A2T0VAE1</accession>
<feature type="transmembrane region" description="Helical" evidence="1">
    <location>
        <begin position="6"/>
        <end position="26"/>
    </location>
</feature>
<dbReference type="EMBL" id="PVTL01000007">
    <property type="protein sequence ID" value="PRY67165.1"/>
    <property type="molecule type" value="Genomic_DNA"/>
</dbReference>
<keyword evidence="1" id="KW-0812">Transmembrane</keyword>
<evidence type="ECO:0000313" key="2">
    <source>
        <dbReference type="EMBL" id="PRY67165.1"/>
    </source>
</evidence>
<dbReference type="Proteomes" id="UP000237983">
    <property type="component" value="Unassembled WGS sequence"/>
</dbReference>
<proteinExistence type="predicted"/>
<reference evidence="2 3" key="1">
    <citation type="submission" date="2018-03" db="EMBL/GenBank/DDBJ databases">
        <title>Genomic Encyclopedia of Type Strains, Phase III (KMG-III): the genomes of soil and plant-associated and newly described type strains.</title>
        <authorList>
            <person name="Whitman W."/>
        </authorList>
    </citation>
    <scope>NUCLEOTIDE SEQUENCE [LARGE SCALE GENOMIC DNA]</scope>
    <source>
        <strain evidence="2 3">CGMCC 1.12484</strain>
    </source>
</reference>
<evidence type="ECO:0000256" key="1">
    <source>
        <dbReference type="SAM" id="Phobius"/>
    </source>
</evidence>
<gene>
    <name evidence="2" type="ORF">B0I08_10758</name>
</gene>
<organism evidence="2 3">
    <name type="scientific">Glaciihabitans tibetensis</name>
    <dbReference type="NCBI Taxonomy" id="1266600"/>
    <lineage>
        <taxon>Bacteria</taxon>
        <taxon>Bacillati</taxon>
        <taxon>Actinomycetota</taxon>
        <taxon>Actinomycetes</taxon>
        <taxon>Micrococcales</taxon>
        <taxon>Microbacteriaceae</taxon>
        <taxon>Glaciihabitans</taxon>
    </lineage>
</organism>
<name>A0A2T0VAE1_9MICO</name>
<sequence length="63" mass="7234">MNDVDQLSVALLVVIIGVMISSFFWDERLRKKHPTLRISLWITLTVVSTILLVYFIVDRLTSG</sequence>